<sequence>MSSKKQKQKKEVALIRHWRVLNPPPFSPPLQLHRIFAPPPSPPPPSPLPLPTRKSMFDGSAVLWATC</sequence>
<accession>A0A834N8J3</accession>
<name>A0A834N8J3_VESPE</name>
<evidence type="ECO:0000313" key="2">
    <source>
        <dbReference type="EMBL" id="KAF7400157.1"/>
    </source>
</evidence>
<evidence type="ECO:0000256" key="1">
    <source>
        <dbReference type="SAM" id="MobiDB-lite"/>
    </source>
</evidence>
<feature type="region of interest" description="Disordered" evidence="1">
    <location>
        <begin position="31"/>
        <end position="52"/>
    </location>
</feature>
<reference evidence="2" key="1">
    <citation type="journal article" date="2020" name="G3 (Bethesda)">
        <title>High-Quality Assemblies for Three Invasive Social Wasps from the &lt;i&gt;Vespula&lt;/i&gt; Genus.</title>
        <authorList>
            <person name="Harrop T.W.R."/>
            <person name="Guhlin J."/>
            <person name="McLaughlin G.M."/>
            <person name="Permina E."/>
            <person name="Stockwell P."/>
            <person name="Gilligan J."/>
            <person name="Le Lec M.F."/>
            <person name="Gruber M.A.M."/>
            <person name="Quinn O."/>
            <person name="Lovegrove M."/>
            <person name="Duncan E.J."/>
            <person name="Remnant E.J."/>
            <person name="Van Eeckhoven J."/>
            <person name="Graham B."/>
            <person name="Knapp R.A."/>
            <person name="Langford K.W."/>
            <person name="Kronenberg Z."/>
            <person name="Press M.O."/>
            <person name="Eacker S.M."/>
            <person name="Wilson-Rankin E.E."/>
            <person name="Purcell J."/>
            <person name="Lester P.J."/>
            <person name="Dearden P.K."/>
        </authorList>
    </citation>
    <scope>NUCLEOTIDE SEQUENCE</scope>
    <source>
        <strain evidence="2">Volc-1</strain>
    </source>
</reference>
<comment type="caution">
    <text evidence="2">The sequence shown here is derived from an EMBL/GenBank/DDBJ whole genome shotgun (WGS) entry which is preliminary data.</text>
</comment>
<keyword evidence="3" id="KW-1185">Reference proteome</keyword>
<dbReference type="AlphaFoldDB" id="A0A834N8J3"/>
<dbReference type="Proteomes" id="UP000600918">
    <property type="component" value="Unassembled WGS sequence"/>
</dbReference>
<protein>
    <submittedName>
        <fullName evidence="2">Uncharacterized protein</fullName>
    </submittedName>
</protein>
<evidence type="ECO:0000313" key="3">
    <source>
        <dbReference type="Proteomes" id="UP000600918"/>
    </source>
</evidence>
<feature type="compositionally biased region" description="Pro residues" evidence="1">
    <location>
        <begin position="37"/>
        <end position="50"/>
    </location>
</feature>
<dbReference type="EMBL" id="JACSDY010000018">
    <property type="protein sequence ID" value="KAF7400157.1"/>
    <property type="molecule type" value="Genomic_DNA"/>
</dbReference>
<proteinExistence type="predicted"/>
<organism evidence="2 3">
    <name type="scientific">Vespula pensylvanica</name>
    <name type="common">Western yellow jacket</name>
    <name type="synonym">Wasp</name>
    <dbReference type="NCBI Taxonomy" id="30213"/>
    <lineage>
        <taxon>Eukaryota</taxon>
        <taxon>Metazoa</taxon>
        <taxon>Ecdysozoa</taxon>
        <taxon>Arthropoda</taxon>
        <taxon>Hexapoda</taxon>
        <taxon>Insecta</taxon>
        <taxon>Pterygota</taxon>
        <taxon>Neoptera</taxon>
        <taxon>Endopterygota</taxon>
        <taxon>Hymenoptera</taxon>
        <taxon>Apocrita</taxon>
        <taxon>Aculeata</taxon>
        <taxon>Vespoidea</taxon>
        <taxon>Vespidae</taxon>
        <taxon>Vespinae</taxon>
        <taxon>Vespula</taxon>
    </lineage>
</organism>
<gene>
    <name evidence="2" type="ORF">H0235_015894</name>
</gene>